<protein>
    <submittedName>
        <fullName evidence="1">Uncharacterized protein</fullName>
    </submittedName>
</protein>
<reference evidence="1 2" key="1">
    <citation type="submission" date="2022-10" db="EMBL/GenBank/DDBJ databases">
        <authorList>
            <person name="Xie J."/>
            <person name="Shen N."/>
        </authorList>
    </citation>
    <scope>NUCLEOTIDE SEQUENCE [LARGE SCALE GENOMIC DNA]</scope>
    <source>
        <strain evidence="1 2">YIM65594</strain>
    </source>
</reference>
<comment type="caution">
    <text evidence="1">The sequence shown here is derived from an EMBL/GenBank/DDBJ whole genome shotgun (WGS) entry which is preliminary data.</text>
</comment>
<accession>A0ABU6F321</accession>
<gene>
    <name evidence="1" type="ORF">OKJ99_10985</name>
</gene>
<dbReference type="EMBL" id="JAOZYC010000088">
    <property type="protein sequence ID" value="MEB8338027.1"/>
    <property type="molecule type" value="Genomic_DNA"/>
</dbReference>
<dbReference type="RefSeq" id="WP_326015737.1">
    <property type="nucleotide sequence ID" value="NZ_JAOZYC010000088.1"/>
</dbReference>
<evidence type="ECO:0000313" key="2">
    <source>
        <dbReference type="Proteomes" id="UP001354931"/>
    </source>
</evidence>
<keyword evidence="2" id="KW-1185">Reference proteome</keyword>
<name>A0ABU6F321_9ACTN</name>
<evidence type="ECO:0000313" key="1">
    <source>
        <dbReference type="EMBL" id="MEB8338027.1"/>
    </source>
</evidence>
<sequence length="154" mass="16933">MCFELELEDAPQGRPLRVECTRLAMMLQVMDALGMIEHLSPPREPHPEDHGTTAARVTEFLAADSAEAPPELEQFADAVSALFDGQADDPAGIPCYKLSHGGWLVTPDEIASALGWWTSATPEAQAYAREGLPWWVEWLAVLAKARDHGGIRVW</sequence>
<organism evidence="1 2">
    <name type="scientific">Streptomyces endophyticus</name>
    <dbReference type="NCBI Taxonomy" id="714166"/>
    <lineage>
        <taxon>Bacteria</taxon>
        <taxon>Bacillati</taxon>
        <taxon>Actinomycetota</taxon>
        <taxon>Actinomycetes</taxon>
        <taxon>Kitasatosporales</taxon>
        <taxon>Streptomycetaceae</taxon>
        <taxon>Streptomyces</taxon>
    </lineage>
</organism>
<dbReference type="Proteomes" id="UP001354931">
    <property type="component" value="Unassembled WGS sequence"/>
</dbReference>
<proteinExistence type="predicted"/>